<evidence type="ECO:0000313" key="4">
    <source>
        <dbReference type="Proteomes" id="UP001500457"/>
    </source>
</evidence>
<protein>
    <recommendedName>
        <fullName evidence="5">DUF3040 family protein</fullName>
    </recommendedName>
</protein>
<accession>A0ABP9EIW2</accession>
<keyword evidence="2" id="KW-0812">Transmembrane</keyword>
<proteinExistence type="predicted"/>
<organism evidence="3 4">
    <name type="scientific">Actinomycetospora straminea</name>
    <dbReference type="NCBI Taxonomy" id="663607"/>
    <lineage>
        <taxon>Bacteria</taxon>
        <taxon>Bacillati</taxon>
        <taxon>Actinomycetota</taxon>
        <taxon>Actinomycetes</taxon>
        <taxon>Pseudonocardiales</taxon>
        <taxon>Pseudonocardiaceae</taxon>
        <taxon>Actinomycetospora</taxon>
    </lineage>
</organism>
<evidence type="ECO:0000256" key="1">
    <source>
        <dbReference type="SAM" id="MobiDB-lite"/>
    </source>
</evidence>
<evidence type="ECO:0008006" key="5">
    <source>
        <dbReference type="Google" id="ProtNLM"/>
    </source>
</evidence>
<feature type="compositionally biased region" description="Pro residues" evidence="1">
    <location>
        <begin position="1"/>
        <end position="11"/>
    </location>
</feature>
<reference evidence="4" key="1">
    <citation type="journal article" date="2019" name="Int. J. Syst. Evol. Microbiol.">
        <title>The Global Catalogue of Microorganisms (GCM) 10K type strain sequencing project: providing services to taxonomists for standard genome sequencing and annotation.</title>
        <authorList>
            <consortium name="The Broad Institute Genomics Platform"/>
            <consortium name="The Broad Institute Genome Sequencing Center for Infectious Disease"/>
            <person name="Wu L."/>
            <person name="Ma J."/>
        </authorList>
    </citation>
    <scope>NUCLEOTIDE SEQUENCE [LARGE SCALE GENOMIC DNA]</scope>
    <source>
        <strain evidence="4">JCM 17983</strain>
    </source>
</reference>
<feature type="region of interest" description="Disordered" evidence="1">
    <location>
        <begin position="1"/>
        <end position="30"/>
    </location>
</feature>
<dbReference type="Proteomes" id="UP001500457">
    <property type="component" value="Unassembled WGS sequence"/>
</dbReference>
<keyword evidence="2" id="KW-0472">Membrane</keyword>
<sequence>MPATPSTPGPQPDDSRPLSEREERVLSELEATTVDEDPALAARMRRAQTGRGDGIPSRTYNALIQIGIVFLLAVLVLPHPWGAGLVVFASMAIPSAIVLVALRRGAR</sequence>
<feature type="transmembrane region" description="Helical" evidence="2">
    <location>
        <begin position="83"/>
        <end position="102"/>
    </location>
</feature>
<dbReference type="RefSeq" id="WP_274231704.1">
    <property type="nucleotide sequence ID" value="NZ_BAABHQ010000009.1"/>
</dbReference>
<comment type="caution">
    <text evidence="3">The sequence shown here is derived from an EMBL/GenBank/DDBJ whole genome shotgun (WGS) entry which is preliminary data.</text>
</comment>
<dbReference type="InterPro" id="IPR021401">
    <property type="entry name" value="DUF3040"/>
</dbReference>
<dbReference type="Pfam" id="PF11239">
    <property type="entry name" value="DUF3040"/>
    <property type="match status" value="1"/>
</dbReference>
<keyword evidence="2" id="KW-1133">Transmembrane helix</keyword>
<dbReference type="EMBL" id="BAABHQ010000009">
    <property type="protein sequence ID" value="GAA4880210.1"/>
    <property type="molecule type" value="Genomic_DNA"/>
</dbReference>
<name>A0ABP9EIW2_9PSEU</name>
<feature type="transmembrane region" description="Helical" evidence="2">
    <location>
        <begin position="60"/>
        <end position="77"/>
    </location>
</feature>
<keyword evidence="4" id="KW-1185">Reference proteome</keyword>
<gene>
    <name evidence="3" type="ORF">GCM10023203_33920</name>
</gene>
<evidence type="ECO:0000256" key="2">
    <source>
        <dbReference type="SAM" id="Phobius"/>
    </source>
</evidence>
<feature type="compositionally biased region" description="Basic and acidic residues" evidence="1">
    <location>
        <begin position="13"/>
        <end position="27"/>
    </location>
</feature>
<evidence type="ECO:0000313" key="3">
    <source>
        <dbReference type="EMBL" id="GAA4880210.1"/>
    </source>
</evidence>